<dbReference type="Gene3D" id="1.10.510.10">
    <property type="entry name" value="Transferase(Phosphotransferase) domain 1"/>
    <property type="match status" value="1"/>
</dbReference>
<feature type="region of interest" description="Disordered" evidence="1">
    <location>
        <begin position="739"/>
        <end position="831"/>
    </location>
</feature>
<dbReference type="InterPro" id="IPR011009">
    <property type="entry name" value="Kinase-like_dom_sf"/>
</dbReference>
<comment type="caution">
    <text evidence="3">The sequence shown here is derived from an EMBL/GenBank/DDBJ whole genome shotgun (WGS) entry which is preliminary data.</text>
</comment>
<feature type="domain" description="Protein kinase" evidence="2">
    <location>
        <begin position="354"/>
        <end position="662"/>
    </location>
</feature>
<keyword evidence="4" id="KW-1185">Reference proteome</keyword>
<evidence type="ECO:0000256" key="1">
    <source>
        <dbReference type="SAM" id="MobiDB-lite"/>
    </source>
</evidence>
<feature type="compositionally biased region" description="Basic and acidic residues" evidence="1">
    <location>
        <begin position="743"/>
        <end position="764"/>
    </location>
</feature>
<feature type="compositionally biased region" description="Low complexity" evidence="1">
    <location>
        <begin position="39"/>
        <end position="50"/>
    </location>
</feature>
<evidence type="ECO:0000259" key="2">
    <source>
        <dbReference type="PROSITE" id="PS50011"/>
    </source>
</evidence>
<dbReference type="SUPFAM" id="SSF56112">
    <property type="entry name" value="Protein kinase-like (PK-like)"/>
    <property type="match status" value="1"/>
</dbReference>
<dbReference type="GO" id="GO:0004672">
    <property type="term" value="F:protein kinase activity"/>
    <property type="evidence" value="ECO:0007669"/>
    <property type="project" value="InterPro"/>
</dbReference>
<feature type="compositionally biased region" description="Polar residues" evidence="1">
    <location>
        <begin position="772"/>
        <end position="801"/>
    </location>
</feature>
<dbReference type="PANTHER" id="PTHR38248">
    <property type="entry name" value="FUNK1 6"/>
    <property type="match status" value="1"/>
</dbReference>
<dbReference type="InterPro" id="IPR000719">
    <property type="entry name" value="Prot_kinase_dom"/>
</dbReference>
<dbReference type="EMBL" id="JANAWD010000783">
    <property type="protein sequence ID" value="KAJ3475890.1"/>
    <property type="molecule type" value="Genomic_DNA"/>
</dbReference>
<sequence>MLITVKRTSLEDLCQSENSAKLALPHPHPKSYVDPSGVSTSTTSTSPLLPTCSRPSLKPIPIAKDGGIEGSPSIAHYEHLDQDFRDYFVGPVPKDFFRELLPKATTPVPRLRPSLVGALAQFNPMSEEWSLCRPLLKQTAAYLGEGFYQVVNDSPGLPYRSDHPHHDKSAVFQNNKDPNVFKDLETSELFFEVKASVTDDPFRDHNSLLRTRTSHRFLKLGTDHAFRRGQLVAYATDAFARQHRQFYYSVLICHYRARVIRWDRSGALVSESFSCSDSEGIALLSDFLWRFTHTPPAARGWDPSVLTASREDESAFARHPVLKEWYEEGSVAKFLVWDPEKERFFEFLVSRAMVSPLSIVGRCTRGFWALDKATGLVVFVKDTWRVYGMEPEGSIIQRLLDHKVRNIPELHSHGDVPDGNHGFQQTCTQWYVNNYYCGRKPQILRYTHYRLVSKTVGHSLAHAPENSRQLLTATRDAFQALSDAYNACSLMHRDISIGNIIIDRVSRKGILIDWEAAHEFREGDSKTPARSGTWQFMANELLRKPKSPHLPYHDIESFFWVVFYATILWFASKLDAEPVQDLIHDLFDYHRFEHKVGEVIGGRLKQQALLNDDRVNSTDLPPTSILYAWLKEFRILCLRLDTDLYKRHTVEQTFEIFNDAWKTILENGSFTTENRFVREALTIDSRMPDVIPIATCQSGSFPPNADNIPSAISLPTHPFLEMDDLPRIEYPSTAPVLNTSLKRQHEPDEFELRYQDSGKRRELSNDVGGPSGSQAQTQTLSKSQSEHTAGNNSARKSSANGANDLPSRPKTRSRTSSSRSKAKGKRKARAP</sequence>
<name>A0AAD5YD86_9APHY</name>
<evidence type="ECO:0000313" key="4">
    <source>
        <dbReference type="Proteomes" id="UP001212997"/>
    </source>
</evidence>
<dbReference type="InterPro" id="IPR040976">
    <property type="entry name" value="Pkinase_fungal"/>
</dbReference>
<dbReference type="AlphaFoldDB" id="A0AAD5YD86"/>
<feature type="region of interest" description="Disordered" evidence="1">
    <location>
        <begin position="24"/>
        <end position="50"/>
    </location>
</feature>
<reference evidence="3" key="1">
    <citation type="submission" date="2022-07" db="EMBL/GenBank/DDBJ databases">
        <title>Genome Sequence of Physisporinus lineatus.</title>
        <authorList>
            <person name="Buettner E."/>
        </authorList>
    </citation>
    <scope>NUCLEOTIDE SEQUENCE</scope>
    <source>
        <strain evidence="3">VT162</strain>
    </source>
</reference>
<gene>
    <name evidence="3" type="ORF">NLI96_g11531</name>
</gene>
<accession>A0AAD5YD86</accession>
<protein>
    <recommendedName>
        <fullName evidence="2">Protein kinase domain-containing protein</fullName>
    </recommendedName>
</protein>
<dbReference type="Pfam" id="PF17667">
    <property type="entry name" value="Pkinase_fungal"/>
    <property type="match status" value="1"/>
</dbReference>
<evidence type="ECO:0000313" key="3">
    <source>
        <dbReference type="EMBL" id="KAJ3475890.1"/>
    </source>
</evidence>
<feature type="compositionally biased region" description="Basic residues" evidence="1">
    <location>
        <begin position="820"/>
        <end position="831"/>
    </location>
</feature>
<proteinExistence type="predicted"/>
<dbReference type="GO" id="GO:0005524">
    <property type="term" value="F:ATP binding"/>
    <property type="evidence" value="ECO:0007669"/>
    <property type="project" value="InterPro"/>
</dbReference>
<organism evidence="3 4">
    <name type="scientific">Meripilus lineatus</name>
    <dbReference type="NCBI Taxonomy" id="2056292"/>
    <lineage>
        <taxon>Eukaryota</taxon>
        <taxon>Fungi</taxon>
        <taxon>Dikarya</taxon>
        <taxon>Basidiomycota</taxon>
        <taxon>Agaricomycotina</taxon>
        <taxon>Agaricomycetes</taxon>
        <taxon>Polyporales</taxon>
        <taxon>Meripilaceae</taxon>
        <taxon>Meripilus</taxon>
    </lineage>
</organism>
<dbReference type="PROSITE" id="PS50011">
    <property type="entry name" value="PROTEIN_KINASE_DOM"/>
    <property type="match status" value="1"/>
</dbReference>
<dbReference type="Proteomes" id="UP001212997">
    <property type="component" value="Unassembled WGS sequence"/>
</dbReference>
<dbReference type="PANTHER" id="PTHR38248:SF2">
    <property type="entry name" value="FUNK1 11"/>
    <property type="match status" value="1"/>
</dbReference>